<evidence type="ECO:0000259" key="8">
    <source>
        <dbReference type="Pfam" id="PF04101"/>
    </source>
</evidence>
<accession>L0AUZ9</accession>
<dbReference type="STRING" id="1537102.L0AUZ9"/>
<protein>
    <recommendedName>
        <fullName evidence="4">UDP-N-acetylglucosamine transferase subunit ALG13</fullName>
        <ecNumber evidence="3">2.4.1.141</ecNumber>
    </recommendedName>
</protein>
<dbReference type="Pfam" id="PF04101">
    <property type="entry name" value="Glyco_tran_28_C"/>
    <property type="match status" value="1"/>
</dbReference>
<evidence type="ECO:0000256" key="3">
    <source>
        <dbReference type="ARBA" id="ARBA00012614"/>
    </source>
</evidence>
<keyword evidence="6 9" id="KW-0808">Transferase</keyword>
<dbReference type="KEGG" id="beq:BEWA_022700"/>
<comment type="similarity">
    <text evidence="2">Belongs to the glycosyltransferase 28 family.</text>
</comment>
<sequence>MVHAQPPEGKTVVVTVGTTRFDGLIDVVDGVEFQSRLQSLGYTNIVYQIGRGRRIPAISILNLFVYDYLDNFCEFIEQAELIVSHSGAGTLLDVSEYRKPVIFVVNEDTSESHQKELTKVLGPNYFASLETLLDKLDDPIIAPKDVFTKLLSGDKLRGLISNLFDD</sequence>
<dbReference type="PANTHER" id="PTHR12867:SF6">
    <property type="entry name" value="N-ACETYLGLUCOSAMINYLDIPHOSPHODOLICHOL N-ACETYLGLUCOSAMINYLTRANSFERASE"/>
    <property type="match status" value="1"/>
</dbReference>
<evidence type="ECO:0000256" key="2">
    <source>
        <dbReference type="ARBA" id="ARBA00006962"/>
    </source>
</evidence>
<dbReference type="VEuPathDB" id="PiroplasmaDB:BEWA_022700"/>
<dbReference type="AlphaFoldDB" id="L0AUZ9"/>
<evidence type="ECO:0000256" key="6">
    <source>
        <dbReference type="ARBA" id="ARBA00022679"/>
    </source>
</evidence>
<organism evidence="9 10">
    <name type="scientific">Theileria equi strain WA</name>
    <dbReference type="NCBI Taxonomy" id="1537102"/>
    <lineage>
        <taxon>Eukaryota</taxon>
        <taxon>Sar</taxon>
        <taxon>Alveolata</taxon>
        <taxon>Apicomplexa</taxon>
        <taxon>Aconoidasida</taxon>
        <taxon>Piroplasmida</taxon>
        <taxon>Theileriidae</taxon>
        <taxon>Theileria</taxon>
    </lineage>
</organism>
<dbReference type="OrthoDB" id="20273at2759"/>
<evidence type="ECO:0000313" key="9">
    <source>
        <dbReference type="EMBL" id="AFZ79422.1"/>
    </source>
</evidence>
<dbReference type="SUPFAM" id="SSF53756">
    <property type="entry name" value="UDP-Glycosyltransferase/glycogen phosphorylase"/>
    <property type="match status" value="1"/>
</dbReference>
<evidence type="ECO:0000313" key="10">
    <source>
        <dbReference type="Proteomes" id="UP000031512"/>
    </source>
</evidence>
<evidence type="ECO:0000256" key="7">
    <source>
        <dbReference type="ARBA" id="ARBA00022824"/>
    </source>
</evidence>
<gene>
    <name evidence="9" type="ORF">BEWA_022700</name>
</gene>
<reference evidence="9 10" key="1">
    <citation type="journal article" date="2012" name="BMC Genomics">
        <title>Comparative genomic analysis and phylogenetic position of Theileria equi.</title>
        <authorList>
            <person name="Kappmeyer L.S."/>
            <person name="Thiagarajan M."/>
            <person name="Herndon D.R."/>
            <person name="Ramsay J.D."/>
            <person name="Caler E."/>
            <person name="Djikeng A."/>
            <person name="Gillespie J.J."/>
            <person name="Lau A.O."/>
            <person name="Roalson E.H."/>
            <person name="Silva J.C."/>
            <person name="Silva M.G."/>
            <person name="Suarez C.E."/>
            <person name="Ueti M.W."/>
            <person name="Nene V.M."/>
            <person name="Mealey R.H."/>
            <person name="Knowles D.P."/>
            <person name="Brayton K.A."/>
        </authorList>
    </citation>
    <scope>NUCLEOTIDE SEQUENCE [LARGE SCALE GENOMIC DNA]</scope>
    <source>
        <strain evidence="9 10">WA</strain>
    </source>
</reference>
<evidence type="ECO:0000256" key="1">
    <source>
        <dbReference type="ARBA" id="ARBA00004240"/>
    </source>
</evidence>
<dbReference type="PANTHER" id="PTHR12867">
    <property type="entry name" value="GLYCOSYL TRANSFERASE-RELATED"/>
    <property type="match status" value="1"/>
</dbReference>
<dbReference type="InterPro" id="IPR039042">
    <property type="entry name" value="Alg13-like"/>
</dbReference>
<evidence type="ECO:0000256" key="4">
    <source>
        <dbReference type="ARBA" id="ARBA00017468"/>
    </source>
</evidence>
<dbReference type="Proteomes" id="UP000031512">
    <property type="component" value="Chromosome 1"/>
</dbReference>
<dbReference type="GO" id="GO:0006488">
    <property type="term" value="P:dolichol-linked oligosaccharide biosynthetic process"/>
    <property type="evidence" value="ECO:0007669"/>
    <property type="project" value="InterPro"/>
</dbReference>
<evidence type="ECO:0000256" key="5">
    <source>
        <dbReference type="ARBA" id="ARBA00022676"/>
    </source>
</evidence>
<dbReference type="EMBL" id="CP001669">
    <property type="protein sequence ID" value="AFZ79422.1"/>
    <property type="molecule type" value="Genomic_DNA"/>
</dbReference>
<dbReference type="eggNOG" id="KOG3349">
    <property type="taxonomic scope" value="Eukaryota"/>
</dbReference>
<dbReference type="GO" id="GO:0004577">
    <property type="term" value="F:N-acetylglucosaminyldiphosphodolichol N-acetylglucosaminyltransferase activity"/>
    <property type="evidence" value="ECO:0007669"/>
    <property type="project" value="UniProtKB-EC"/>
</dbReference>
<dbReference type="GO" id="GO:0005783">
    <property type="term" value="C:endoplasmic reticulum"/>
    <property type="evidence" value="ECO:0007669"/>
    <property type="project" value="UniProtKB-SubCell"/>
</dbReference>
<keyword evidence="7" id="KW-0256">Endoplasmic reticulum</keyword>
<feature type="domain" description="Glycosyl transferase family 28 C-terminal" evidence="8">
    <location>
        <begin position="11"/>
        <end position="127"/>
    </location>
</feature>
<keyword evidence="5" id="KW-0328">Glycosyltransferase</keyword>
<comment type="subcellular location">
    <subcellularLocation>
        <location evidence="1">Endoplasmic reticulum</location>
    </subcellularLocation>
</comment>
<dbReference type="EC" id="2.4.1.141" evidence="3"/>
<dbReference type="Gene3D" id="3.40.50.2000">
    <property type="entry name" value="Glycogen Phosphorylase B"/>
    <property type="match status" value="1"/>
</dbReference>
<keyword evidence="10" id="KW-1185">Reference proteome</keyword>
<name>L0AUZ9_THEEQ</name>
<dbReference type="RefSeq" id="XP_004829088.1">
    <property type="nucleotide sequence ID" value="XM_004829031.1"/>
</dbReference>
<dbReference type="GeneID" id="15806142"/>
<dbReference type="InterPro" id="IPR007235">
    <property type="entry name" value="Glyco_trans_28_C"/>
</dbReference>
<proteinExistence type="inferred from homology"/>